<reference evidence="1" key="1">
    <citation type="journal article" date="2014" name="Front. Microbiol.">
        <title>High frequency of phylogenetically diverse reductive dehalogenase-homologous genes in deep subseafloor sedimentary metagenomes.</title>
        <authorList>
            <person name="Kawai M."/>
            <person name="Futagami T."/>
            <person name="Toyoda A."/>
            <person name="Takaki Y."/>
            <person name="Nishi S."/>
            <person name="Hori S."/>
            <person name="Arai W."/>
            <person name="Tsubouchi T."/>
            <person name="Morono Y."/>
            <person name="Uchiyama I."/>
            <person name="Ito T."/>
            <person name="Fujiyama A."/>
            <person name="Inagaki F."/>
            <person name="Takami H."/>
        </authorList>
    </citation>
    <scope>NUCLEOTIDE SEQUENCE</scope>
    <source>
        <strain evidence="1">Expedition CK06-06</strain>
    </source>
</reference>
<comment type="caution">
    <text evidence="1">The sequence shown here is derived from an EMBL/GenBank/DDBJ whole genome shotgun (WGS) entry which is preliminary data.</text>
</comment>
<organism evidence="1">
    <name type="scientific">marine sediment metagenome</name>
    <dbReference type="NCBI Taxonomy" id="412755"/>
    <lineage>
        <taxon>unclassified sequences</taxon>
        <taxon>metagenomes</taxon>
        <taxon>ecological metagenomes</taxon>
    </lineage>
</organism>
<name>X1JLI7_9ZZZZ</name>
<sequence>MEIFMVRRISVKSASEIAEKWAAETPGRAPYYAL</sequence>
<dbReference type="AlphaFoldDB" id="X1JLI7"/>
<protein>
    <submittedName>
        <fullName evidence="1">Uncharacterized protein</fullName>
    </submittedName>
</protein>
<dbReference type="EMBL" id="BARU01039257">
    <property type="protein sequence ID" value="GAH79119.1"/>
    <property type="molecule type" value="Genomic_DNA"/>
</dbReference>
<accession>X1JLI7</accession>
<feature type="non-terminal residue" evidence="1">
    <location>
        <position position="34"/>
    </location>
</feature>
<evidence type="ECO:0000313" key="1">
    <source>
        <dbReference type="EMBL" id="GAH79119.1"/>
    </source>
</evidence>
<gene>
    <name evidence="1" type="ORF">S03H2_60872</name>
</gene>
<proteinExistence type="predicted"/>